<proteinExistence type="predicted"/>
<evidence type="ECO:0000259" key="2">
    <source>
        <dbReference type="Pfam" id="PF04715"/>
    </source>
</evidence>
<gene>
    <name evidence="3" type="ORF">HMPREF9997_02176</name>
</gene>
<feature type="domain" description="Chorismate-utilising enzyme C-terminal" evidence="1">
    <location>
        <begin position="220"/>
        <end position="471"/>
    </location>
</feature>
<reference evidence="3 4" key="1">
    <citation type="submission" date="2012-05" db="EMBL/GenBank/DDBJ databases">
        <authorList>
            <person name="Weinstock G."/>
            <person name="Sodergren E."/>
            <person name="Lobos E.A."/>
            <person name="Fulton L."/>
            <person name="Fulton R."/>
            <person name="Courtney L."/>
            <person name="Fronick C."/>
            <person name="O'Laughlin M."/>
            <person name="Godfrey J."/>
            <person name="Wilson R.M."/>
            <person name="Miner T."/>
            <person name="Farmer C."/>
            <person name="Delehaunty K."/>
            <person name="Cordes M."/>
            <person name="Minx P."/>
            <person name="Tomlinson C."/>
            <person name="Chen J."/>
            <person name="Wollam A."/>
            <person name="Pepin K.H."/>
            <person name="Bhonagiri V."/>
            <person name="Zhang X."/>
            <person name="Suruliraj S."/>
            <person name="Warren W."/>
            <person name="Mitreva M."/>
            <person name="Mardis E.R."/>
            <person name="Wilson R.K."/>
        </authorList>
    </citation>
    <scope>NUCLEOTIDE SEQUENCE [LARGE SCALE GENOMIC DNA]</scope>
    <source>
        <strain evidence="3 4">F0235</strain>
    </source>
</reference>
<dbReference type="PANTHER" id="PTHR11236">
    <property type="entry name" value="AMINOBENZOATE/ANTHRANILATE SYNTHASE"/>
    <property type="match status" value="1"/>
</dbReference>
<dbReference type="SUPFAM" id="SSF56322">
    <property type="entry name" value="ADC synthase"/>
    <property type="match status" value="1"/>
</dbReference>
<comment type="caution">
    <text evidence="3">The sequence shown here is derived from an EMBL/GenBank/DDBJ whole genome shotgun (WGS) entry which is preliminary data.</text>
</comment>
<dbReference type="InterPro" id="IPR005801">
    <property type="entry name" value="ADC_synthase"/>
</dbReference>
<dbReference type="PRINTS" id="PR00095">
    <property type="entry name" value="ANTSNTHASEI"/>
</dbReference>
<dbReference type="InterPro" id="IPR015890">
    <property type="entry name" value="Chorismate_C"/>
</dbReference>
<evidence type="ECO:0000313" key="3">
    <source>
        <dbReference type="EMBL" id="EKX88505.1"/>
    </source>
</evidence>
<accession>L1MBV0</accession>
<dbReference type="AlphaFoldDB" id="L1MBV0"/>
<dbReference type="InterPro" id="IPR019999">
    <property type="entry name" value="Anth_synth_I-like"/>
</dbReference>
<dbReference type="eggNOG" id="COG0147">
    <property type="taxonomic scope" value="Bacteria"/>
</dbReference>
<dbReference type="InterPro" id="IPR006805">
    <property type="entry name" value="Anth_synth_I_N"/>
</dbReference>
<dbReference type="RefSeq" id="WP_006061600.1">
    <property type="nucleotide sequence ID" value="NZ_KB290820.1"/>
</dbReference>
<protein>
    <submittedName>
        <fullName evidence="3">Chorismate binding enzyme</fullName>
    </submittedName>
</protein>
<dbReference type="GO" id="GO:0000162">
    <property type="term" value="P:L-tryptophan biosynthetic process"/>
    <property type="evidence" value="ECO:0007669"/>
    <property type="project" value="TreeGrafter"/>
</dbReference>
<dbReference type="STRING" id="1035195.HMPREF9997_02176"/>
<dbReference type="Pfam" id="PF00425">
    <property type="entry name" value="Chorismate_bind"/>
    <property type="match status" value="1"/>
</dbReference>
<dbReference type="PATRIC" id="fig|1035195.3.peg.1951"/>
<sequence length="485" mass="53664">MTIELNLQTSIETSTDPLKSYVSIAKKFGTSRAFILESLGGPDEDNRFSMTGLAGRVTVSVQRGRVSVSGEKELVKYFTKRIEESGLVDSYPAGMYLVSDDAYWQLPRTLGDSLSFTVHDGELASSFLAFFGYDSARYIEKLPRLIEDPEDGVPDVIYSLVDVLITHYEDSTKVAVVNSSAWESLPMSRITSLLAKNIDISDSHAPNIPSPIAIKDDITKDEYLEKGRKCLEHIRVGDIYQVQLGHSVTIQSSASPLDVYRRLRWRNPSPYMALMHFAGVTVICSSPELFLRTSQNSAVMRPIAGTAPRGGDEDRVRIDLLEDAKEQSEHLMLVDLCRNDLSRIASPGSVATTTFMAIEEYSHVFHIVSQVKCKLKESADVYDIIRATFPAGTMSGAPKVRAMEIIESLETSRRGFYSGAFGLIGLNGKDSVLGLAIRMAVHKREKFTIRASAGFVADSTPEGEWQETLNKLASTYWAVSGEEIR</sequence>
<keyword evidence="4" id="KW-1185">Reference proteome</keyword>
<dbReference type="EMBL" id="AMEM01000037">
    <property type="protein sequence ID" value="EKX88505.1"/>
    <property type="molecule type" value="Genomic_DNA"/>
</dbReference>
<dbReference type="HOGENOM" id="CLU_006493_9_1_11"/>
<dbReference type="PANTHER" id="PTHR11236:SF9">
    <property type="entry name" value="ANTHRANILATE SYNTHASE COMPONENT 1"/>
    <property type="match status" value="1"/>
</dbReference>
<feature type="domain" description="Anthranilate synthase component I N-terminal" evidence="2">
    <location>
        <begin position="17"/>
        <end position="167"/>
    </location>
</feature>
<dbReference type="OrthoDB" id="3518032at2"/>
<organism evidence="3 4">
    <name type="scientific">Corynebacterium durum F0235</name>
    <dbReference type="NCBI Taxonomy" id="1035195"/>
    <lineage>
        <taxon>Bacteria</taxon>
        <taxon>Bacillati</taxon>
        <taxon>Actinomycetota</taxon>
        <taxon>Actinomycetes</taxon>
        <taxon>Mycobacteriales</taxon>
        <taxon>Corynebacteriaceae</taxon>
        <taxon>Corynebacterium</taxon>
    </lineage>
</organism>
<dbReference type="Proteomes" id="UP000010445">
    <property type="component" value="Unassembled WGS sequence"/>
</dbReference>
<dbReference type="Gene3D" id="3.60.120.10">
    <property type="entry name" value="Anthranilate synthase"/>
    <property type="match status" value="1"/>
</dbReference>
<name>L1MBV0_9CORY</name>
<evidence type="ECO:0000259" key="1">
    <source>
        <dbReference type="Pfam" id="PF00425"/>
    </source>
</evidence>
<dbReference type="Pfam" id="PF04715">
    <property type="entry name" value="Anth_synt_I_N"/>
    <property type="match status" value="1"/>
</dbReference>
<evidence type="ECO:0000313" key="4">
    <source>
        <dbReference type="Proteomes" id="UP000010445"/>
    </source>
</evidence>